<evidence type="ECO:0000313" key="2">
    <source>
        <dbReference type="EMBL" id="KAL2545104.1"/>
    </source>
</evidence>
<sequence>MSLMLPRGRMYQYPLSRNLQEVSLPGVAGEILSAPYDVGGILSRDAAIPQPMPITTLASALANAIPEQQRTMLGENLYHLVDQLEHEHAAKVIGHAFGDGPNRGFTLT</sequence>
<dbReference type="InterPro" id="IPR036053">
    <property type="entry name" value="PABP-dom"/>
</dbReference>
<evidence type="ECO:0000259" key="1">
    <source>
        <dbReference type="PROSITE" id="PS51309"/>
    </source>
</evidence>
<keyword evidence="3" id="KW-1185">Reference proteome</keyword>
<reference evidence="3" key="1">
    <citation type="submission" date="2024-07" db="EMBL/GenBank/DDBJ databases">
        <title>Two chromosome-level genome assemblies of Korean endemic species Abeliophyllum distichum and Forsythia ovata (Oleaceae).</title>
        <authorList>
            <person name="Jang H."/>
        </authorList>
    </citation>
    <scope>NUCLEOTIDE SEQUENCE [LARGE SCALE GENOMIC DNA]</scope>
</reference>
<dbReference type="Proteomes" id="UP001604277">
    <property type="component" value="Unassembled WGS sequence"/>
</dbReference>
<dbReference type="SUPFAM" id="SSF63570">
    <property type="entry name" value="PABC (PABP) domain"/>
    <property type="match status" value="1"/>
</dbReference>
<organism evidence="2 3">
    <name type="scientific">Forsythia ovata</name>
    <dbReference type="NCBI Taxonomy" id="205694"/>
    <lineage>
        <taxon>Eukaryota</taxon>
        <taxon>Viridiplantae</taxon>
        <taxon>Streptophyta</taxon>
        <taxon>Embryophyta</taxon>
        <taxon>Tracheophyta</taxon>
        <taxon>Spermatophyta</taxon>
        <taxon>Magnoliopsida</taxon>
        <taxon>eudicotyledons</taxon>
        <taxon>Gunneridae</taxon>
        <taxon>Pentapetalae</taxon>
        <taxon>asterids</taxon>
        <taxon>lamiids</taxon>
        <taxon>Lamiales</taxon>
        <taxon>Oleaceae</taxon>
        <taxon>Forsythieae</taxon>
        <taxon>Forsythia</taxon>
    </lineage>
</organism>
<accession>A0ABD1W629</accession>
<dbReference type="InterPro" id="IPR002004">
    <property type="entry name" value="PABP_HYD_C"/>
</dbReference>
<name>A0ABD1W629_9LAMI</name>
<feature type="domain" description="PABC" evidence="1">
    <location>
        <begin position="53"/>
        <end position="108"/>
    </location>
</feature>
<dbReference type="Gene3D" id="1.10.1900.10">
    <property type="entry name" value="c-terminal domain of poly(a) binding protein"/>
    <property type="match status" value="1"/>
</dbReference>
<comment type="caution">
    <text evidence="2">The sequence shown here is derived from an EMBL/GenBank/DDBJ whole genome shotgun (WGS) entry which is preliminary data.</text>
</comment>
<dbReference type="EMBL" id="JBFOLJ010000004">
    <property type="protein sequence ID" value="KAL2545104.1"/>
    <property type="molecule type" value="Genomic_DNA"/>
</dbReference>
<dbReference type="Pfam" id="PF00658">
    <property type="entry name" value="MLLE"/>
    <property type="match status" value="1"/>
</dbReference>
<gene>
    <name evidence="2" type="ORF">Fot_14337</name>
</gene>
<evidence type="ECO:0000313" key="3">
    <source>
        <dbReference type="Proteomes" id="UP001604277"/>
    </source>
</evidence>
<protein>
    <submittedName>
        <fullName evidence="2">Polyadenylate-binding protein 8</fullName>
    </submittedName>
</protein>
<dbReference type="AlphaFoldDB" id="A0ABD1W629"/>
<proteinExistence type="predicted"/>
<dbReference type="PROSITE" id="PS51309">
    <property type="entry name" value="PABC"/>
    <property type="match status" value="1"/>
</dbReference>